<keyword evidence="6 8" id="KW-0030">Aminoacyl-tRNA synthetase</keyword>
<dbReference type="InterPro" id="IPR012340">
    <property type="entry name" value="NA-bd_OB-fold"/>
</dbReference>
<dbReference type="AlphaFoldDB" id="A0A4R6R7K2"/>
<dbReference type="PANTHER" id="PTHR42918:SF15">
    <property type="entry name" value="LYSINE--TRNA LIGASE, CHLOROPLASTIC_MITOCHONDRIAL"/>
    <property type="match status" value="1"/>
</dbReference>
<dbReference type="Pfam" id="PF00152">
    <property type="entry name" value="tRNA-synt_2"/>
    <property type="match status" value="1"/>
</dbReference>
<dbReference type="InterPro" id="IPR044136">
    <property type="entry name" value="Lys-tRNA-ligase_II_N"/>
</dbReference>
<evidence type="ECO:0000313" key="12">
    <source>
        <dbReference type="Proteomes" id="UP000294547"/>
    </source>
</evidence>
<comment type="similarity">
    <text evidence="1 8">Belongs to the class-II aminoacyl-tRNA synthetase family.</text>
</comment>
<name>A0A4R6R7K2_9HYPH</name>
<keyword evidence="12" id="KW-1185">Reference proteome</keyword>
<dbReference type="GO" id="GO:0006430">
    <property type="term" value="P:lysyl-tRNA aminoacylation"/>
    <property type="evidence" value="ECO:0007669"/>
    <property type="project" value="UniProtKB-UniRule"/>
</dbReference>
<evidence type="ECO:0000256" key="7">
    <source>
        <dbReference type="ARBA" id="ARBA00048573"/>
    </source>
</evidence>
<gene>
    <name evidence="8" type="primary">lysS</name>
    <name evidence="11" type="ORF">EDD54_4222</name>
</gene>
<keyword evidence="8" id="KW-0648">Protein biosynthesis</keyword>
<dbReference type="InterPro" id="IPR004364">
    <property type="entry name" value="Aa-tRNA-synt_II"/>
</dbReference>
<evidence type="ECO:0000256" key="6">
    <source>
        <dbReference type="ARBA" id="ARBA00023146"/>
    </source>
</evidence>
<evidence type="ECO:0000256" key="5">
    <source>
        <dbReference type="ARBA" id="ARBA00022840"/>
    </source>
</evidence>
<accession>A0A4R6R7K2</accession>
<protein>
    <recommendedName>
        <fullName evidence="8">Lysine--tRNA ligase</fullName>
        <ecNumber evidence="8">6.1.1.6</ecNumber>
    </recommendedName>
    <alternativeName>
        <fullName evidence="8">Lysyl-tRNA synthetase</fullName>
        <shortName evidence="8">LysRS</shortName>
    </alternativeName>
</protein>
<dbReference type="NCBIfam" id="NF001756">
    <property type="entry name" value="PRK00484.1"/>
    <property type="match status" value="1"/>
</dbReference>
<comment type="subunit">
    <text evidence="8">Homodimer.</text>
</comment>
<dbReference type="Pfam" id="PF01336">
    <property type="entry name" value="tRNA_anti-codon"/>
    <property type="match status" value="1"/>
</dbReference>
<comment type="catalytic activity">
    <reaction evidence="7 8 9">
        <text>tRNA(Lys) + L-lysine + ATP = L-lysyl-tRNA(Lys) + AMP + diphosphate</text>
        <dbReference type="Rhea" id="RHEA:20792"/>
        <dbReference type="Rhea" id="RHEA-COMP:9696"/>
        <dbReference type="Rhea" id="RHEA-COMP:9697"/>
        <dbReference type="ChEBI" id="CHEBI:30616"/>
        <dbReference type="ChEBI" id="CHEBI:32551"/>
        <dbReference type="ChEBI" id="CHEBI:33019"/>
        <dbReference type="ChEBI" id="CHEBI:78442"/>
        <dbReference type="ChEBI" id="CHEBI:78529"/>
        <dbReference type="ChEBI" id="CHEBI:456215"/>
        <dbReference type="EC" id="6.1.1.6"/>
    </reaction>
</comment>
<dbReference type="CDD" id="cd04322">
    <property type="entry name" value="LysRS_N"/>
    <property type="match status" value="1"/>
</dbReference>
<feature type="binding site" evidence="8">
    <location>
        <position position="415"/>
    </location>
    <ligand>
        <name>Mg(2+)</name>
        <dbReference type="ChEBI" id="CHEBI:18420"/>
        <label>1</label>
    </ligand>
</feature>
<organism evidence="11 12">
    <name type="scientific">Oharaeibacter diazotrophicus</name>
    <dbReference type="NCBI Taxonomy" id="1920512"/>
    <lineage>
        <taxon>Bacteria</taxon>
        <taxon>Pseudomonadati</taxon>
        <taxon>Pseudomonadota</taxon>
        <taxon>Alphaproteobacteria</taxon>
        <taxon>Hyphomicrobiales</taxon>
        <taxon>Pleomorphomonadaceae</taxon>
        <taxon>Oharaeibacter</taxon>
    </lineage>
</organism>
<dbReference type="GO" id="GO:0000049">
    <property type="term" value="F:tRNA binding"/>
    <property type="evidence" value="ECO:0007669"/>
    <property type="project" value="TreeGrafter"/>
</dbReference>
<evidence type="ECO:0000256" key="8">
    <source>
        <dbReference type="HAMAP-Rule" id="MF_00252"/>
    </source>
</evidence>
<keyword evidence="8 9" id="KW-0460">Magnesium</keyword>
<reference evidence="11 12" key="1">
    <citation type="submission" date="2019-03" db="EMBL/GenBank/DDBJ databases">
        <title>Genomic Encyclopedia of Type Strains, Phase IV (KMG-IV): sequencing the most valuable type-strain genomes for metagenomic binning, comparative biology and taxonomic classification.</title>
        <authorList>
            <person name="Goeker M."/>
        </authorList>
    </citation>
    <scope>NUCLEOTIDE SEQUENCE [LARGE SCALE GENOMIC DNA]</scope>
    <source>
        <strain evidence="11 12">DSM 102969</strain>
    </source>
</reference>
<comment type="cofactor">
    <cofactor evidence="8 9">
        <name>Mg(2+)</name>
        <dbReference type="ChEBI" id="CHEBI:18420"/>
    </cofactor>
    <text evidence="8 9">Binds 3 Mg(2+) ions per subunit.</text>
</comment>
<dbReference type="PROSITE" id="PS50862">
    <property type="entry name" value="AA_TRNA_LIGASE_II"/>
    <property type="match status" value="1"/>
</dbReference>
<dbReference type="GO" id="GO:0005524">
    <property type="term" value="F:ATP binding"/>
    <property type="evidence" value="ECO:0007669"/>
    <property type="project" value="UniProtKB-UniRule"/>
</dbReference>
<dbReference type="EMBL" id="SNXY01000011">
    <property type="protein sequence ID" value="TDP81961.1"/>
    <property type="molecule type" value="Genomic_DNA"/>
</dbReference>
<keyword evidence="3 8" id="KW-0479">Metal-binding</keyword>
<dbReference type="Gene3D" id="2.40.50.140">
    <property type="entry name" value="Nucleic acid-binding proteins"/>
    <property type="match status" value="1"/>
</dbReference>
<keyword evidence="2 8" id="KW-0436">Ligase</keyword>
<dbReference type="Gene3D" id="3.30.930.10">
    <property type="entry name" value="Bira Bifunctional Protein, Domain 2"/>
    <property type="match status" value="1"/>
</dbReference>
<feature type="binding site" evidence="8">
    <location>
        <position position="415"/>
    </location>
    <ligand>
        <name>Mg(2+)</name>
        <dbReference type="ChEBI" id="CHEBI:18420"/>
        <label>2</label>
    </ligand>
</feature>
<dbReference type="GO" id="GO:0004824">
    <property type="term" value="F:lysine-tRNA ligase activity"/>
    <property type="evidence" value="ECO:0007669"/>
    <property type="project" value="UniProtKB-UniRule"/>
</dbReference>
<dbReference type="HAMAP" id="MF_00252">
    <property type="entry name" value="Lys_tRNA_synth_class2"/>
    <property type="match status" value="1"/>
</dbReference>
<dbReference type="InterPro" id="IPR004365">
    <property type="entry name" value="NA-bd_OB_tRNA"/>
</dbReference>
<evidence type="ECO:0000313" key="11">
    <source>
        <dbReference type="EMBL" id="TDP81961.1"/>
    </source>
</evidence>
<dbReference type="InterPro" id="IPR006195">
    <property type="entry name" value="aa-tRNA-synth_II"/>
</dbReference>
<dbReference type="InterPro" id="IPR002313">
    <property type="entry name" value="Lys-tRNA-ligase_II"/>
</dbReference>
<dbReference type="SUPFAM" id="SSF55681">
    <property type="entry name" value="Class II aaRS and biotin synthetases"/>
    <property type="match status" value="1"/>
</dbReference>
<dbReference type="RefSeq" id="WP_126540543.1">
    <property type="nucleotide sequence ID" value="NZ_BSPM01000002.1"/>
</dbReference>
<evidence type="ECO:0000256" key="9">
    <source>
        <dbReference type="RuleBase" id="RU000336"/>
    </source>
</evidence>
<proteinExistence type="inferred from homology"/>
<dbReference type="GO" id="GO:0000287">
    <property type="term" value="F:magnesium ion binding"/>
    <property type="evidence" value="ECO:0007669"/>
    <property type="project" value="UniProtKB-UniRule"/>
</dbReference>
<dbReference type="GO" id="GO:0005829">
    <property type="term" value="C:cytosol"/>
    <property type="evidence" value="ECO:0007669"/>
    <property type="project" value="TreeGrafter"/>
</dbReference>
<dbReference type="PRINTS" id="PR00982">
    <property type="entry name" value="TRNASYNTHLYS"/>
</dbReference>
<comment type="subcellular location">
    <subcellularLocation>
        <location evidence="8">Cytoplasm</location>
    </subcellularLocation>
</comment>
<keyword evidence="4 8" id="KW-0547">Nucleotide-binding</keyword>
<dbReference type="InterPro" id="IPR018149">
    <property type="entry name" value="Lys-tRNA-synth_II_C"/>
</dbReference>
<dbReference type="CDD" id="cd00775">
    <property type="entry name" value="LysRS_core"/>
    <property type="match status" value="1"/>
</dbReference>
<evidence type="ECO:0000256" key="1">
    <source>
        <dbReference type="ARBA" id="ARBA00008226"/>
    </source>
</evidence>
<dbReference type="NCBIfam" id="TIGR00499">
    <property type="entry name" value="lysS_bact"/>
    <property type="match status" value="1"/>
</dbReference>
<feature type="binding site" evidence="8">
    <location>
        <position position="408"/>
    </location>
    <ligand>
        <name>Mg(2+)</name>
        <dbReference type="ChEBI" id="CHEBI:18420"/>
        <label>1</label>
    </ligand>
</feature>
<dbReference type="EC" id="6.1.1.6" evidence="8"/>
<dbReference type="OrthoDB" id="9801152at2"/>
<keyword evidence="8" id="KW-0963">Cytoplasm</keyword>
<keyword evidence="5 8" id="KW-0067">ATP-binding</keyword>
<dbReference type="InterPro" id="IPR045864">
    <property type="entry name" value="aa-tRNA-synth_II/BPL/LPL"/>
</dbReference>
<evidence type="ECO:0000256" key="3">
    <source>
        <dbReference type="ARBA" id="ARBA00022723"/>
    </source>
</evidence>
<evidence type="ECO:0000256" key="2">
    <source>
        <dbReference type="ARBA" id="ARBA00022598"/>
    </source>
</evidence>
<comment type="caution">
    <text evidence="11">The sequence shown here is derived from an EMBL/GenBank/DDBJ whole genome shotgun (WGS) entry which is preliminary data.</text>
</comment>
<feature type="domain" description="Aminoacyl-transfer RNA synthetases class-II family profile" evidence="10">
    <location>
        <begin position="177"/>
        <end position="492"/>
    </location>
</feature>
<sequence length="497" mass="56101">MSASDTTPPKLSSDVTEVRFQKLDALRAAGVDPYPVHFHRSAGNGELAERHAALAPDTTSEDDVVVAGRVFSMRNSGMFVDLHDSSGKIQVFSHRDVTEPESLALLANVETGDLIGVEGRVRRTKRGELTVDAKRIHVLAKTVRPMPEKYHGIADVEQRYRKRYLDVMVNPDSRTRFRQRSRIISQIRRFMEAEGCLEVETPMLHPVYGGATADPFRTHHNTLDMDMYLRIAPELYLKRVLVGGLAERVFEINRNFRNEGVSTRHNPEFTMMETYWAYADYEDMMSLVERLFEALARDLHGSPVVKFGDGELDFTGPFRRLPMPQAVLEATGLDFLAIATDEEARAAAKSKGFEIEPSMTWGEVLAFLFEETTEASLKQPTHVIQFPKDISPFAKEVPGEPRLVERFETYVNGWEIGNAFSELNDPVEQRRRMTEQVVQAHARGEKERVLDEDFLEAMDHGMPPAGGLGVGIDRLVMLLTDAPSIRDVILFPALRSR</sequence>
<dbReference type="SUPFAM" id="SSF50249">
    <property type="entry name" value="Nucleic acid-binding proteins"/>
    <property type="match status" value="1"/>
</dbReference>
<dbReference type="Proteomes" id="UP000294547">
    <property type="component" value="Unassembled WGS sequence"/>
</dbReference>
<evidence type="ECO:0000259" key="10">
    <source>
        <dbReference type="PROSITE" id="PS50862"/>
    </source>
</evidence>
<evidence type="ECO:0000256" key="4">
    <source>
        <dbReference type="ARBA" id="ARBA00022741"/>
    </source>
</evidence>
<dbReference type="PANTHER" id="PTHR42918">
    <property type="entry name" value="LYSYL-TRNA SYNTHETASE"/>
    <property type="match status" value="1"/>
</dbReference>